<keyword evidence="3" id="KW-0812">Transmembrane</keyword>
<evidence type="ECO:0000256" key="2">
    <source>
        <dbReference type="ARBA" id="ARBA00023163"/>
    </source>
</evidence>
<gene>
    <name evidence="4" type="ORF">SAMN04489712_115130</name>
</gene>
<evidence type="ECO:0000256" key="1">
    <source>
        <dbReference type="ARBA" id="ARBA00023015"/>
    </source>
</evidence>
<accession>A0A1H6DEQ2</accession>
<evidence type="ECO:0008006" key="6">
    <source>
        <dbReference type="Google" id="ProtNLM"/>
    </source>
</evidence>
<dbReference type="Gene3D" id="1.10.10.1320">
    <property type="entry name" value="Anti-sigma factor, zinc-finger domain"/>
    <property type="match status" value="1"/>
</dbReference>
<dbReference type="OrthoDB" id="3473545at2"/>
<proteinExistence type="predicted"/>
<dbReference type="EMBL" id="FNVO01000015">
    <property type="protein sequence ID" value="SEG83046.1"/>
    <property type="molecule type" value="Genomic_DNA"/>
</dbReference>
<dbReference type="Proteomes" id="UP000236723">
    <property type="component" value="Unassembled WGS sequence"/>
</dbReference>
<protein>
    <recommendedName>
        <fullName evidence="6">Zinc-finger</fullName>
    </recommendedName>
</protein>
<organism evidence="4 5">
    <name type="scientific">Thermomonospora echinospora</name>
    <dbReference type="NCBI Taxonomy" id="1992"/>
    <lineage>
        <taxon>Bacteria</taxon>
        <taxon>Bacillati</taxon>
        <taxon>Actinomycetota</taxon>
        <taxon>Actinomycetes</taxon>
        <taxon>Streptosporangiales</taxon>
        <taxon>Thermomonosporaceae</taxon>
        <taxon>Thermomonospora</taxon>
    </lineage>
</organism>
<keyword evidence="3" id="KW-1133">Transmembrane helix</keyword>
<evidence type="ECO:0000256" key="3">
    <source>
        <dbReference type="SAM" id="Phobius"/>
    </source>
</evidence>
<keyword evidence="3" id="KW-0472">Membrane</keyword>
<dbReference type="RefSeq" id="WP_103941799.1">
    <property type="nucleotide sequence ID" value="NZ_FNVO01000015.1"/>
</dbReference>
<reference evidence="5" key="1">
    <citation type="submission" date="2016-10" db="EMBL/GenBank/DDBJ databases">
        <authorList>
            <person name="Varghese N."/>
            <person name="Submissions S."/>
        </authorList>
    </citation>
    <scope>NUCLEOTIDE SEQUENCE [LARGE SCALE GENOMIC DNA]</scope>
    <source>
        <strain evidence="5">DSM 43163</strain>
    </source>
</reference>
<name>A0A1H6DEQ2_9ACTN</name>
<dbReference type="AlphaFoldDB" id="A0A1H6DEQ2"/>
<dbReference type="InterPro" id="IPR041916">
    <property type="entry name" value="Anti_sigma_zinc_sf"/>
</dbReference>
<keyword evidence="1" id="KW-0805">Transcription regulation</keyword>
<keyword evidence="5" id="KW-1185">Reference proteome</keyword>
<keyword evidence="2" id="KW-0804">Transcription</keyword>
<evidence type="ECO:0000313" key="5">
    <source>
        <dbReference type="Proteomes" id="UP000236723"/>
    </source>
</evidence>
<feature type="transmembrane region" description="Helical" evidence="3">
    <location>
        <begin position="104"/>
        <end position="126"/>
    </location>
</feature>
<sequence length="263" mass="27223">MNPAHLDYDALADLAEGLLDDADAASANAHLDDCAECRERSAEIADVSRILADVPVPPMPAELAARIDEAIRAESMHGSGEHATIASIPHHALERRRGKRRLRVISAAAAAVVVLGGGAVLGNITLNGSLDGDDHAATSHAPADRARREGGAAPLNAGAVTVTRSGTVYRSATLGEQVSSVITRAGGLPKLERPPAGLIGCVDQVTLGTQPVLVDSARFENREVTVIVVHTDGSSWRVVVAGPKCSADVRDVIAETEVPATTP</sequence>
<evidence type="ECO:0000313" key="4">
    <source>
        <dbReference type="EMBL" id="SEG83046.1"/>
    </source>
</evidence>